<evidence type="ECO:0000259" key="1">
    <source>
        <dbReference type="Pfam" id="PF05193"/>
    </source>
</evidence>
<dbReference type="PANTHER" id="PTHR11851:SF186">
    <property type="entry name" value="INACTIVE METALLOPROTEASE YMFF-RELATED"/>
    <property type="match status" value="1"/>
</dbReference>
<dbReference type="PATRIC" id="fig|411473.3.peg.1202"/>
<sequence length="425" mass="47029">MTTSYQRIPLSDAIAFSEILDPKLKTNSLRIQFLQPLSEKNAAACGLGGSLIASSSKAYPSNAIMNRKLHMLYGADLSCSISKMGDVQVITLRTSSIADRYALEHEAVFSELTQILLGCIFEPNVTDGAFDETEFRIQQTNLLDCIDAEVNEKRQYAISQTHKTAFAGEPAAFSCYGTRESAEAMTPKAAYEAFQQLLRTAQIEIYFVGPEAVPQLADTLRQAFAAIADRKPVPVSFLSPSPCKPEPVTVREALPVNQCKMVMGWKTSYTDRYALKMMTMLLGGTPSSKLFANVREKMSLCYYCAANFNECKSFMQVDSGIETENLETAETAIAAQLEAICSGDISDEEMHSTMMTIHNTLCGVGDTASSYIAWYFGQFCRGTKLTPAEEEERYRQVTREDIIAAAKSMQPDTVYIMECKEQEAE</sequence>
<comment type="caution">
    <text evidence="2">The sequence shown here is derived from an EMBL/GenBank/DDBJ whole genome shotgun (WGS) entry which is preliminary data.</text>
</comment>
<dbReference type="RefSeq" id="WP_021682956.1">
    <property type="nucleotide sequence ID" value="NZ_KI260451.1"/>
</dbReference>
<proteinExistence type="predicted"/>
<evidence type="ECO:0000313" key="2">
    <source>
        <dbReference type="EMBL" id="ERJ96151.1"/>
    </source>
</evidence>
<dbReference type="InterPro" id="IPR011249">
    <property type="entry name" value="Metalloenz_LuxS/M16"/>
</dbReference>
<dbReference type="SUPFAM" id="SSF63411">
    <property type="entry name" value="LuxS/MPP-like metallohydrolase"/>
    <property type="match status" value="2"/>
</dbReference>
<gene>
    <name evidence="2" type="ORF">RUMCAL_01485</name>
</gene>
<dbReference type="GeneID" id="93692413"/>
<dbReference type="InterPro" id="IPR007863">
    <property type="entry name" value="Peptidase_M16_C"/>
</dbReference>
<accession>U2KCB2</accession>
<keyword evidence="3" id="KW-1185">Reference proteome</keyword>
<dbReference type="PANTHER" id="PTHR11851">
    <property type="entry name" value="METALLOPROTEASE"/>
    <property type="match status" value="1"/>
</dbReference>
<dbReference type="OrthoDB" id="9762085at2"/>
<organism evidence="2 3">
    <name type="scientific">Ruminococcus callidus ATCC 27760</name>
    <dbReference type="NCBI Taxonomy" id="411473"/>
    <lineage>
        <taxon>Bacteria</taxon>
        <taxon>Bacillati</taxon>
        <taxon>Bacillota</taxon>
        <taxon>Clostridia</taxon>
        <taxon>Eubacteriales</taxon>
        <taxon>Oscillospiraceae</taxon>
        <taxon>Ruminococcus</taxon>
    </lineage>
</organism>
<dbReference type="NCBIfam" id="NF047422">
    <property type="entry name" value="YfmF_fam"/>
    <property type="match status" value="1"/>
</dbReference>
<dbReference type="Proteomes" id="UP000016662">
    <property type="component" value="Unassembled WGS sequence"/>
</dbReference>
<dbReference type="AlphaFoldDB" id="U2KCB2"/>
<reference evidence="2 3" key="1">
    <citation type="submission" date="2013-07" db="EMBL/GenBank/DDBJ databases">
        <authorList>
            <person name="Weinstock G."/>
            <person name="Sodergren E."/>
            <person name="Wylie T."/>
            <person name="Fulton L."/>
            <person name="Fulton R."/>
            <person name="Fronick C."/>
            <person name="O'Laughlin M."/>
            <person name="Godfrey J."/>
            <person name="Miner T."/>
            <person name="Herter B."/>
            <person name="Appelbaum E."/>
            <person name="Cordes M."/>
            <person name="Lek S."/>
            <person name="Wollam A."/>
            <person name="Pepin K.H."/>
            <person name="Palsikar V.B."/>
            <person name="Mitreva M."/>
            <person name="Wilson R.K."/>
        </authorList>
    </citation>
    <scope>NUCLEOTIDE SEQUENCE [LARGE SCALE GENOMIC DNA]</scope>
    <source>
        <strain evidence="2 3">ATCC 27760</strain>
    </source>
</reference>
<protein>
    <submittedName>
        <fullName evidence="2">Peptidase M16 inactive domain protein</fullName>
    </submittedName>
</protein>
<evidence type="ECO:0000313" key="3">
    <source>
        <dbReference type="Proteomes" id="UP000016662"/>
    </source>
</evidence>
<dbReference type="InterPro" id="IPR050361">
    <property type="entry name" value="MPP/UQCRC_Complex"/>
</dbReference>
<dbReference type="STRING" id="411473.RUMCAL_01485"/>
<dbReference type="EMBL" id="AWVF01000183">
    <property type="protein sequence ID" value="ERJ96151.1"/>
    <property type="molecule type" value="Genomic_DNA"/>
</dbReference>
<name>U2KCB2_9FIRM</name>
<dbReference type="HOGENOM" id="CLU_052943_0_0_9"/>
<feature type="domain" description="Peptidase M16 C-terminal" evidence="1">
    <location>
        <begin position="185"/>
        <end position="352"/>
    </location>
</feature>
<dbReference type="Pfam" id="PF05193">
    <property type="entry name" value="Peptidase_M16_C"/>
    <property type="match status" value="1"/>
</dbReference>
<dbReference type="eggNOG" id="COG0612">
    <property type="taxonomic scope" value="Bacteria"/>
</dbReference>
<dbReference type="GO" id="GO:0046872">
    <property type="term" value="F:metal ion binding"/>
    <property type="evidence" value="ECO:0007669"/>
    <property type="project" value="InterPro"/>
</dbReference>
<dbReference type="Gene3D" id="3.30.830.10">
    <property type="entry name" value="Metalloenzyme, LuxS/M16 peptidase-like"/>
    <property type="match status" value="2"/>
</dbReference>